<evidence type="ECO:0000313" key="1">
    <source>
        <dbReference type="EMBL" id="MED5016755.1"/>
    </source>
</evidence>
<proteinExistence type="predicted"/>
<keyword evidence="2" id="KW-1185">Reference proteome</keyword>
<dbReference type="RefSeq" id="WP_328276037.1">
    <property type="nucleotide sequence ID" value="NZ_JARTLD010000012.1"/>
</dbReference>
<name>A0ABU6PPF3_9BACL</name>
<accession>A0ABU6PPF3</accession>
<organism evidence="1 2">
    <name type="scientific">Paenibacillus chibensis</name>
    <dbReference type="NCBI Taxonomy" id="59846"/>
    <lineage>
        <taxon>Bacteria</taxon>
        <taxon>Bacillati</taxon>
        <taxon>Bacillota</taxon>
        <taxon>Bacilli</taxon>
        <taxon>Bacillales</taxon>
        <taxon>Paenibacillaceae</taxon>
        <taxon>Paenibacillus</taxon>
    </lineage>
</organism>
<sequence>MQYFIGIVPPEAYLHEIKEFQKPWAEEGTEPHITVKAQSALTLDLEWLPKVEEVCLHTEPFKVSLSHPDFFGESVLFLSVISEGIYSFHKALFHKIAPSTESINQYFELEHYVPHLTLGQSSHGVSREQLIEMYAKSEKVLSPYPSFVVSSVRVFRQESIRQKYTKYIDVPLGGTIKENWII</sequence>
<comment type="caution">
    <text evidence="1">The sequence shown here is derived from an EMBL/GenBank/DDBJ whole genome shotgun (WGS) entry which is preliminary data.</text>
</comment>
<gene>
    <name evidence="1" type="ORF">P9847_05485</name>
</gene>
<evidence type="ECO:0000313" key="2">
    <source>
        <dbReference type="Proteomes" id="UP001343257"/>
    </source>
</evidence>
<keyword evidence="1" id="KW-0436">Ligase</keyword>
<dbReference type="InterPro" id="IPR009097">
    <property type="entry name" value="Cyclic_Pdiesterase"/>
</dbReference>
<protein>
    <submittedName>
        <fullName evidence="1">2'-5' RNA ligase family protein</fullName>
    </submittedName>
</protein>
<dbReference type="Gene3D" id="3.90.1140.10">
    <property type="entry name" value="Cyclic phosphodiesterase"/>
    <property type="match status" value="1"/>
</dbReference>
<dbReference type="EMBL" id="JARTLD010000012">
    <property type="protein sequence ID" value="MED5016755.1"/>
    <property type="molecule type" value="Genomic_DNA"/>
</dbReference>
<dbReference type="GO" id="GO:0016874">
    <property type="term" value="F:ligase activity"/>
    <property type="evidence" value="ECO:0007669"/>
    <property type="project" value="UniProtKB-KW"/>
</dbReference>
<reference evidence="1 2" key="1">
    <citation type="submission" date="2023-03" db="EMBL/GenBank/DDBJ databases">
        <title>Bacillus Genome Sequencing.</title>
        <authorList>
            <person name="Dunlap C."/>
        </authorList>
    </citation>
    <scope>NUCLEOTIDE SEQUENCE [LARGE SCALE GENOMIC DNA]</scope>
    <source>
        <strain evidence="1 2">NRS-52</strain>
    </source>
</reference>
<dbReference type="SUPFAM" id="SSF55144">
    <property type="entry name" value="LigT-like"/>
    <property type="match status" value="1"/>
</dbReference>
<dbReference type="Pfam" id="PF13563">
    <property type="entry name" value="2_5_RNA_ligase2"/>
    <property type="match status" value="1"/>
</dbReference>
<dbReference type="Proteomes" id="UP001343257">
    <property type="component" value="Unassembled WGS sequence"/>
</dbReference>